<feature type="region of interest" description="Disordered" evidence="1">
    <location>
        <begin position="436"/>
        <end position="527"/>
    </location>
</feature>
<evidence type="ECO:0000313" key="4">
    <source>
        <dbReference type="Proteomes" id="UP000053573"/>
    </source>
</evidence>
<dbReference type="InterPro" id="IPR038607">
    <property type="entry name" value="PhoD-like_sf"/>
</dbReference>
<feature type="region of interest" description="Disordered" evidence="1">
    <location>
        <begin position="555"/>
        <end position="586"/>
    </location>
</feature>
<feature type="compositionally biased region" description="Pro residues" evidence="1">
    <location>
        <begin position="160"/>
        <end position="170"/>
    </location>
</feature>
<feature type="compositionally biased region" description="Polar residues" evidence="1">
    <location>
        <begin position="387"/>
        <end position="406"/>
    </location>
</feature>
<dbReference type="Pfam" id="PF19050">
    <property type="entry name" value="PhoD_2"/>
    <property type="match status" value="2"/>
</dbReference>
<feature type="compositionally biased region" description="Low complexity" evidence="1">
    <location>
        <begin position="1312"/>
        <end position="1327"/>
    </location>
</feature>
<dbReference type="InterPro" id="IPR018946">
    <property type="entry name" value="PhoD-like_MPP"/>
</dbReference>
<feature type="compositionally biased region" description="Acidic residues" evidence="1">
    <location>
        <begin position="1516"/>
        <end position="1528"/>
    </location>
</feature>
<organism evidence="3 4">
    <name type="scientific">Blastomyces silverae</name>
    <dbReference type="NCBI Taxonomy" id="2060906"/>
    <lineage>
        <taxon>Eukaryota</taxon>
        <taxon>Fungi</taxon>
        <taxon>Dikarya</taxon>
        <taxon>Ascomycota</taxon>
        <taxon>Pezizomycotina</taxon>
        <taxon>Eurotiomycetes</taxon>
        <taxon>Eurotiomycetidae</taxon>
        <taxon>Onygenales</taxon>
        <taxon>Ajellomycetaceae</taxon>
        <taxon>Blastomyces</taxon>
    </lineage>
</organism>
<feature type="region of interest" description="Disordered" evidence="1">
    <location>
        <begin position="127"/>
        <end position="209"/>
    </location>
</feature>
<feature type="compositionally biased region" description="Acidic residues" evidence="1">
    <location>
        <begin position="1422"/>
        <end position="1441"/>
    </location>
</feature>
<dbReference type="CDD" id="cd07389">
    <property type="entry name" value="MPP_PhoD"/>
    <property type="match status" value="1"/>
</dbReference>
<protein>
    <recommendedName>
        <fullName evidence="2">PhoD-like phosphatase domain-containing protein</fullName>
    </recommendedName>
</protein>
<keyword evidence="4" id="KW-1185">Reference proteome</keyword>
<feature type="compositionally biased region" description="Polar residues" evidence="1">
    <location>
        <begin position="454"/>
        <end position="463"/>
    </location>
</feature>
<feature type="compositionally biased region" description="Polar residues" evidence="1">
    <location>
        <begin position="244"/>
        <end position="254"/>
    </location>
</feature>
<feature type="region of interest" description="Disordered" evidence="1">
    <location>
        <begin position="1"/>
        <end position="88"/>
    </location>
</feature>
<sequence length="1557" mass="174863">MATISSSRRQSVPAPGRRQASYSDQNPINGVENNAPFTDKRYPTKRATSYSYTNHAPVLPTAPDVPRPIPSSFRNSFNGGPSRRFGEEPKPFAVRAKELQIEGALDGLDSISPANSASWIEAQRQLNEETGSQGGRISPHIDLRNVTIRKPRNNKRANNPPLPDPAPPPQSNSSLSPQSARSNSLNHRRDAHMRRDWAPEKSPLQKLEFTLKDFSKEEKRARVEEAEMLLREAKAGRRSRQTSRDITPTSQASTVRRPKSTTDPSTLEETGLVRSLSAKQRDRLQHSAVIDSTKPDVKRFSKDGRGGFEYEEYPLHENRQQPPLSQEPVLKEQYDVPRNTERQRGWELSDTTTTTRTTDQRMNDAATLQKTQVPYNRIPDDQEDANHPSQQTGIPQPQTSGTVQRSNSRKLQKPLPRNLNPQLLADPREQRRAFPPAIASSSSAPVAQDIRPASSRNISSNSKIEPDRLDAGNNNTTSNVGLGLSNTTPPQASMPVHHPQPTRNGKGKQHSVSFAVPPATPPPVSEWKNADVGRLRLADFDLRDIDVKKAWWEGGGAGRQRRGNSVSAGQQQQHPSNSKLKNNTPFNPPLYLECGPLLRYTGMKWEQKDGVNGPIEQEVWRGSIMIVTKDSASDYKEPPTLRVFSQPMSLLPPPPTEISGETGELAPEYVDPIAGLTKLGRNGKLLYVKPVDHLEEGKDLSFIEDDDGLFEASPSPIDYTASNQVSQPPSARIKEKDGESVGKYREIKGARLYADPARDVTFWRFNLEIELGNWQQRIAYRINQGSTVGFWVPAKGQSMNIMFHSGNGFSESADRDKFSGPDPLWRDVLNTHQMHPFHVMVGGGDQIYNDSAMFDTEHFRCWMGLRVPYEERYHPFNLDIKSEMENFYLQQYLKWFSHGLFSMANSQIPMVNMWNDHDIVPGYGSLPDQLMRSPVMSGVGELAFKYYLLFQHQSVPEETDLDEPSWLFGANPGPYIRQRSRSVFMNMGKRVAFLGVDCQTERTRDEVLVDDSADRIFTRCHDQIMKGETKHLIVLLSVPIAYPRLVWLENVLSSRASYPVKALGRAGIFSNLRDRFDVDTETIDSQWTSKAHKLERGWLIEDLQELAAEKSVRITILGGDAQVAAIGQFYSNPKLQIPKDKDYRYMPNVISSSIVNAPASEMMADALNKRNKLHFLDTKTVEDMRAIFAFDVDGKPRNNKRLLPRRNWCSIREYAPGSTPPQTPTESEPPTPPAGRPGKLMRSLSLSRGDGRPSALLRKLSQRGGPPPSRSLSLRGFEKRRMSYDGLPSTAAHARDSYFPPQPQRPMTAGNQQQQQQTDDPTQHPQPGSNFLRRRTDLSAKEIKREAKGGAFVLQNFINLEGGLDITLNCETNPRDPAGITSPYRVLVPALWFEGTFEPSEPRVKKRWWKIGGGRKKQQQEEQQEEEQEQQEQEDGGEQEVGDGGAASDMGQPGYGNGNGNGNGHGHGPSHGRGLEQEPDREQVPSRPGEGYERRQYDDEHEQWEGEEPHPHQGQDNDDYDEYDDDDVGLPPLPPPPQPGYSGVDAYKPRKKWLGII</sequence>
<feature type="compositionally biased region" description="Basic and acidic residues" evidence="1">
    <location>
        <begin position="1473"/>
        <end position="1515"/>
    </location>
</feature>
<dbReference type="OrthoDB" id="9999821at2759"/>
<dbReference type="GO" id="GO:0016020">
    <property type="term" value="C:membrane"/>
    <property type="evidence" value="ECO:0007669"/>
    <property type="project" value="TreeGrafter"/>
</dbReference>
<feature type="domain" description="PhoD-like phosphatase" evidence="2">
    <location>
        <begin position="1061"/>
        <end position="1217"/>
    </location>
</feature>
<dbReference type="EMBL" id="LDEV01002831">
    <property type="protein sequence ID" value="KLJ07411.1"/>
    <property type="molecule type" value="Genomic_DNA"/>
</dbReference>
<feature type="compositionally biased region" description="Polar residues" evidence="1">
    <location>
        <begin position="20"/>
        <end position="36"/>
    </location>
</feature>
<dbReference type="InterPro" id="IPR043904">
    <property type="entry name" value="PhoD_2-like"/>
</dbReference>
<feature type="region of interest" description="Disordered" evidence="1">
    <location>
        <begin position="231"/>
        <end position="422"/>
    </location>
</feature>
<dbReference type="Gene3D" id="3.60.21.70">
    <property type="entry name" value="PhoD-like phosphatase"/>
    <property type="match status" value="1"/>
</dbReference>
<feature type="compositionally biased region" description="Low complexity" evidence="1">
    <location>
        <begin position="171"/>
        <end position="185"/>
    </location>
</feature>
<accession>A0A0H1BDZ0</accession>
<feature type="compositionally biased region" description="Basic and acidic residues" evidence="1">
    <location>
        <begin position="293"/>
        <end position="319"/>
    </location>
</feature>
<evidence type="ECO:0000313" key="3">
    <source>
        <dbReference type="EMBL" id="KLJ07411.1"/>
    </source>
</evidence>
<feature type="region of interest" description="Disordered" evidence="1">
    <location>
        <begin position="1415"/>
        <end position="1557"/>
    </location>
</feature>
<feature type="compositionally biased region" description="Basic and acidic residues" evidence="1">
    <location>
        <begin position="329"/>
        <end position="347"/>
    </location>
</feature>
<dbReference type="PANTHER" id="PTHR46689:SF1">
    <property type="entry name" value="PHOD-LIKE PHOSPHATASE DOMAIN-CONTAINING PROTEIN"/>
    <property type="match status" value="1"/>
</dbReference>
<feature type="compositionally biased region" description="Polar residues" evidence="1">
    <location>
        <begin position="563"/>
        <end position="585"/>
    </location>
</feature>
<dbReference type="STRING" id="2060906.A0A0H1BDZ0"/>
<feature type="region of interest" description="Disordered" evidence="1">
    <location>
        <begin position="719"/>
        <end position="738"/>
    </location>
</feature>
<evidence type="ECO:0000256" key="1">
    <source>
        <dbReference type="SAM" id="MobiDB-lite"/>
    </source>
</evidence>
<feature type="compositionally biased region" description="Low complexity" evidence="1">
    <location>
        <begin position="436"/>
        <end position="445"/>
    </location>
</feature>
<feature type="compositionally biased region" description="Polar residues" evidence="1">
    <location>
        <begin position="1"/>
        <end position="10"/>
    </location>
</feature>
<reference evidence="4" key="1">
    <citation type="journal article" date="2015" name="PLoS Genet.">
        <title>The dynamic genome and transcriptome of the human fungal pathogen Blastomyces and close relative Emmonsia.</title>
        <authorList>
            <person name="Munoz J.F."/>
            <person name="Gauthier G.M."/>
            <person name="Desjardins C.A."/>
            <person name="Gallo J.E."/>
            <person name="Holder J."/>
            <person name="Sullivan T.D."/>
            <person name="Marty A.J."/>
            <person name="Carmen J.C."/>
            <person name="Chen Z."/>
            <person name="Ding L."/>
            <person name="Gujja S."/>
            <person name="Magrini V."/>
            <person name="Misas E."/>
            <person name="Mitreva M."/>
            <person name="Priest M."/>
            <person name="Saif S."/>
            <person name="Whiston E.A."/>
            <person name="Young S."/>
            <person name="Zeng Q."/>
            <person name="Goldman W.E."/>
            <person name="Mardis E.R."/>
            <person name="Taylor J.W."/>
            <person name="McEwen J.G."/>
            <person name="Clay O.K."/>
            <person name="Klein B.S."/>
            <person name="Cuomo C.A."/>
        </authorList>
    </citation>
    <scope>NUCLEOTIDE SEQUENCE [LARGE SCALE GENOMIC DNA]</scope>
    <source>
        <strain evidence="4">UAMH 139</strain>
    </source>
</reference>
<feature type="compositionally biased region" description="Gly residues" evidence="1">
    <location>
        <begin position="1453"/>
        <end position="1471"/>
    </location>
</feature>
<dbReference type="PANTHER" id="PTHR46689">
    <property type="entry name" value="MEMBRANE PROTEIN, PUTATIVE-RELATED"/>
    <property type="match status" value="1"/>
</dbReference>
<proteinExistence type="predicted"/>
<dbReference type="Proteomes" id="UP000053573">
    <property type="component" value="Unassembled WGS sequence"/>
</dbReference>
<comment type="caution">
    <text evidence="3">The sequence shown here is derived from an EMBL/GenBank/DDBJ whole genome shotgun (WGS) entry which is preliminary data.</text>
</comment>
<name>A0A0H1BDZ0_9EURO</name>
<evidence type="ECO:0000259" key="2">
    <source>
        <dbReference type="Pfam" id="PF19050"/>
    </source>
</evidence>
<feature type="region of interest" description="Disordered" evidence="1">
    <location>
        <begin position="1213"/>
        <end position="1335"/>
    </location>
</feature>
<feature type="compositionally biased region" description="Polar residues" evidence="1">
    <location>
        <begin position="720"/>
        <end position="729"/>
    </location>
</feature>
<feature type="domain" description="PhoD-like phosphatase" evidence="2">
    <location>
        <begin position="797"/>
        <end position="1053"/>
    </location>
</feature>
<feature type="compositionally biased region" description="Polar residues" evidence="1">
    <location>
        <begin position="472"/>
        <end position="491"/>
    </location>
</feature>
<feature type="compositionally biased region" description="Pro residues" evidence="1">
    <location>
        <begin position="1218"/>
        <end position="1235"/>
    </location>
</feature>
<gene>
    <name evidence="3" type="ORF">EMPG_17111</name>
</gene>